<keyword evidence="1" id="KW-0472">Membrane</keyword>
<evidence type="ECO:0000256" key="1">
    <source>
        <dbReference type="SAM" id="Phobius"/>
    </source>
</evidence>
<feature type="transmembrane region" description="Helical" evidence="1">
    <location>
        <begin position="54"/>
        <end position="76"/>
    </location>
</feature>
<reference evidence="2 3" key="1">
    <citation type="journal article" date="2015" name="Nature">
        <title>rRNA introns, odd ribosomes, and small enigmatic genomes across a large radiation of phyla.</title>
        <authorList>
            <person name="Brown C.T."/>
            <person name="Hug L.A."/>
            <person name="Thomas B.C."/>
            <person name="Sharon I."/>
            <person name="Castelle C.J."/>
            <person name="Singh A."/>
            <person name="Wilkins M.J."/>
            <person name="Williams K.H."/>
            <person name="Banfield J.F."/>
        </authorList>
    </citation>
    <scope>NUCLEOTIDE SEQUENCE [LARGE SCALE GENOMIC DNA]</scope>
</reference>
<comment type="caution">
    <text evidence="2">The sequence shown here is derived from an EMBL/GenBank/DDBJ whole genome shotgun (WGS) entry which is preliminary data.</text>
</comment>
<proteinExistence type="predicted"/>
<dbReference type="AlphaFoldDB" id="A0A0G0TRK1"/>
<sequence>MRIYHGGELAKRSYYLNVKKWELIPLEDGSIIEGEPKQIFFRLSLIETLFSAPLLGAVYVIFLPIAGFVVLAKVLCTRMRKWL</sequence>
<evidence type="ECO:0000313" key="2">
    <source>
        <dbReference type="EMBL" id="KKR40497.1"/>
    </source>
</evidence>
<keyword evidence="1" id="KW-1133">Transmembrane helix</keyword>
<evidence type="ECO:0000313" key="3">
    <source>
        <dbReference type="Proteomes" id="UP000034072"/>
    </source>
</evidence>
<dbReference type="EMBL" id="LBXZ01000008">
    <property type="protein sequence ID" value="KKR40497.1"/>
    <property type="molecule type" value="Genomic_DNA"/>
</dbReference>
<keyword evidence="1" id="KW-0812">Transmembrane</keyword>
<gene>
    <name evidence="2" type="ORF">UT75_C0008G0019</name>
</gene>
<dbReference type="Proteomes" id="UP000034072">
    <property type="component" value="Unassembled WGS sequence"/>
</dbReference>
<organism evidence="2 3">
    <name type="scientific">Candidatus Yanofskybacteria bacterium GW2011_GWE2_40_11</name>
    <dbReference type="NCBI Taxonomy" id="1619033"/>
    <lineage>
        <taxon>Bacteria</taxon>
        <taxon>Candidatus Yanofskyibacteriota</taxon>
    </lineage>
</organism>
<name>A0A0G0TRK1_9BACT</name>
<accession>A0A0G0TRK1</accession>
<protein>
    <submittedName>
        <fullName evidence="2">Uncharacterized protein</fullName>
    </submittedName>
</protein>